<comment type="caution">
    <text evidence="3">The sequence shown here is derived from an EMBL/GenBank/DDBJ whole genome shotgun (WGS) entry which is preliminary data.</text>
</comment>
<feature type="region of interest" description="Disordered" evidence="1">
    <location>
        <begin position="82"/>
        <end position="119"/>
    </location>
</feature>
<feature type="chain" id="PRO_5040186568" evidence="2">
    <location>
        <begin position="20"/>
        <end position="200"/>
    </location>
</feature>
<proteinExistence type="predicted"/>
<protein>
    <submittedName>
        <fullName evidence="3">Uncharacterized protein</fullName>
    </submittedName>
</protein>
<accession>A0A9P4GEV8</accession>
<dbReference type="RefSeq" id="XP_040787316.1">
    <property type="nucleotide sequence ID" value="XM_040937773.1"/>
</dbReference>
<evidence type="ECO:0000256" key="2">
    <source>
        <dbReference type="SAM" id="SignalP"/>
    </source>
</evidence>
<evidence type="ECO:0000313" key="4">
    <source>
        <dbReference type="Proteomes" id="UP000800039"/>
    </source>
</evidence>
<dbReference type="Proteomes" id="UP000800039">
    <property type="component" value="Unassembled WGS sequence"/>
</dbReference>
<reference evidence="3" key="1">
    <citation type="submission" date="2020-01" db="EMBL/GenBank/DDBJ databases">
        <authorList>
            <consortium name="DOE Joint Genome Institute"/>
            <person name="Haridas S."/>
            <person name="Albert R."/>
            <person name="Binder M."/>
            <person name="Bloem J."/>
            <person name="Labutti K."/>
            <person name="Salamov A."/>
            <person name="Andreopoulos B."/>
            <person name="Baker S.E."/>
            <person name="Barry K."/>
            <person name="Bills G."/>
            <person name="Bluhm B.H."/>
            <person name="Cannon C."/>
            <person name="Castanera R."/>
            <person name="Culley D.E."/>
            <person name="Daum C."/>
            <person name="Ezra D."/>
            <person name="Gonzalez J.B."/>
            <person name="Henrissat B."/>
            <person name="Kuo A."/>
            <person name="Liang C."/>
            <person name="Lipzen A."/>
            <person name="Lutzoni F."/>
            <person name="Magnuson J."/>
            <person name="Mondo S."/>
            <person name="Nolan M."/>
            <person name="Ohm R."/>
            <person name="Pangilinan J."/>
            <person name="Park H.-J."/>
            <person name="Ramirez L."/>
            <person name="Alfaro M."/>
            <person name="Sun H."/>
            <person name="Tritt A."/>
            <person name="Yoshinaga Y."/>
            <person name="Zwiers L.-H."/>
            <person name="Turgeon B.G."/>
            <person name="Goodwin S.B."/>
            <person name="Spatafora J.W."/>
            <person name="Crous P.W."/>
            <person name="Grigoriev I.V."/>
        </authorList>
    </citation>
    <scope>NUCLEOTIDE SEQUENCE</scope>
    <source>
        <strain evidence="3">CBS 394.84</strain>
    </source>
</reference>
<feature type="compositionally biased region" description="Polar residues" evidence="1">
    <location>
        <begin position="144"/>
        <end position="177"/>
    </location>
</feature>
<evidence type="ECO:0000313" key="3">
    <source>
        <dbReference type="EMBL" id="KAF1844753.1"/>
    </source>
</evidence>
<feature type="region of interest" description="Disordered" evidence="1">
    <location>
        <begin position="134"/>
        <end position="178"/>
    </location>
</feature>
<dbReference type="GeneID" id="63855023"/>
<keyword evidence="2" id="KW-0732">Signal</keyword>
<gene>
    <name evidence="3" type="ORF">K460DRAFT_416133</name>
</gene>
<sequence>MVASMLAPALLLLASAVAGQDTPSVVTSVSISPVPTTEGPFTIQTSVPGTLTTTPCYEVCIMEPCPVCSTTLPSDSLMSIPPGETPEPTSVGPILTNPLRSSVTGNLSTPPGVTPEPTSIASIITDPLLSSATGNLSIPAGETPLSTGSLDTPAPSRSSQRPNATSSAPPQQTTNAASPAMNGVGVSFVVALAGVAFALL</sequence>
<dbReference type="AlphaFoldDB" id="A0A9P4GEV8"/>
<keyword evidence="4" id="KW-1185">Reference proteome</keyword>
<dbReference type="EMBL" id="ML976616">
    <property type="protein sequence ID" value="KAF1844753.1"/>
    <property type="molecule type" value="Genomic_DNA"/>
</dbReference>
<dbReference type="OrthoDB" id="3691291at2759"/>
<organism evidence="3 4">
    <name type="scientific">Cucurbitaria berberidis CBS 394.84</name>
    <dbReference type="NCBI Taxonomy" id="1168544"/>
    <lineage>
        <taxon>Eukaryota</taxon>
        <taxon>Fungi</taxon>
        <taxon>Dikarya</taxon>
        <taxon>Ascomycota</taxon>
        <taxon>Pezizomycotina</taxon>
        <taxon>Dothideomycetes</taxon>
        <taxon>Pleosporomycetidae</taxon>
        <taxon>Pleosporales</taxon>
        <taxon>Pleosporineae</taxon>
        <taxon>Cucurbitariaceae</taxon>
        <taxon>Cucurbitaria</taxon>
    </lineage>
</organism>
<feature type="signal peptide" evidence="2">
    <location>
        <begin position="1"/>
        <end position="19"/>
    </location>
</feature>
<evidence type="ECO:0000256" key="1">
    <source>
        <dbReference type="SAM" id="MobiDB-lite"/>
    </source>
</evidence>
<feature type="compositionally biased region" description="Polar residues" evidence="1">
    <location>
        <begin position="98"/>
        <end position="119"/>
    </location>
</feature>
<name>A0A9P4GEV8_9PLEO</name>